<feature type="compositionally biased region" description="Polar residues" evidence="1">
    <location>
        <begin position="1"/>
        <end position="11"/>
    </location>
</feature>
<evidence type="ECO:0000313" key="2">
    <source>
        <dbReference type="EMBL" id="PMD16849.1"/>
    </source>
</evidence>
<protein>
    <submittedName>
        <fullName evidence="2">Uncharacterized protein</fullName>
    </submittedName>
</protein>
<feature type="compositionally biased region" description="Basic and acidic residues" evidence="1">
    <location>
        <begin position="85"/>
        <end position="98"/>
    </location>
</feature>
<feature type="region of interest" description="Disordered" evidence="1">
    <location>
        <begin position="77"/>
        <end position="100"/>
    </location>
</feature>
<evidence type="ECO:0000256" key="1">
    <source>
        <dbReference type="SAM" id="MobiDB-lite"/>
    </source>
</evidence>
<proteinExistence type="predicted"/>
<gene>
    <name evidence="2" type="ORF">NA56DRAFT_708422</name>
</gene>
<name>A0A2J6PS83_9HELO</name>
<organism evidence="2 3">
    <name type="scientific">Hyaloscypha hepaticicola</name>
    <dbReference type="NCBI Taxonomy" id="2082293"/>
    <lineage>
        <taxon>Eukaryota</taxon>
        <taxon>Fungi</taxon>
        <taxon>Dikarya</taxon>
        <taxon>Ascomycota</taxon>
        <taxon>Pezizomycotina</taxon>
        <taxon>Leotiomycetes</taxon>
        <taxon>Helotiales</taxon>
        <taxon>Hyaloscyphaceae</taxon>
        <taxon>Hyaloscypha</taxon>
    </lineage>
</organism>
<keyword evidence="3" id="KW-1185">Reference proteome</keyword>
<evidence type="ECO:0000313" key="3">
    <source>
        <dbReference type="Proteomes" id="UP000235672"/>
    </source>
</evidence>
<dbReference type="AlphaFoldDB" id="A0A2J6PS83"/>
<dbReference type="Proteomes" id="UP000235672">
    <property type="component" value="Unassembled WGS sequence"/>
</dbReference>
<feature type="compositionally biased region" description="Polar residues" evidence="1">
    <location>
        <begin position="20"/>
        <end position="35"/>
    </location>
</feature>
<dbReference type="EMBL" id="KZ613503">
    <property type="protein sequence ID" value="PMD16849.1"/>
    <property type="molecule type" value="Genomic_DNA"/>
</dbReference>
<reference evidence="2 3" key="1">
    <citation type="submission" date="2016-05" db="EMBL/GenBank/DDBJ databases">
        <title>A degradative enzymes factory behind the ericoid mycorrhizal symbiosis.</title>
        <authorList>
            <consortium name="DOE Joint Genome Institute"/>
            <person name="Martino E."/>
            <person name="Morin E."/>
            <person name="Grelet G."/>
            <person name="Kuo A."/>
            <person name="Kohler A."/>
            <person name="Daghino S."/>
            <person name="Barry K."/>
            <person name="Choi C."/>
            <person name="Cichocki N."/>
            <person name="Clum A."/>
            <person name="Copeland A."/>
            <person name="Hainaut M."/>
            <person name="Haridas S."/>
            <person name="Labutti K."/>
            <person name="Lindquist E."/>
            <person name="Lipzen A."/>
            <person name="Khouja H.-R."/>
            <person name="Murat C."/>
            <person name="Ohm R."/>
            <person name="Olson A."/>
            <person name="Spatafora J."/>
            <person name="Veneault-Fourrey C."/>
            <person name="Henrissat B."/>
            <person name="Grigoriev I."/>
            <person name="Martin F."/>
            <person name="Perotto S."/>
        </authorList>
    </citation>
    <scope>NUCLEOTIDE SEQUENCE [LARGE SCALE GENOMIC DNA]</scope>
    <source>
        <strain evidence="2 3">UAMH 7357</strain>
    </source>
</reference>
<sequence length="350" mass="39209">MDDNIPDTQLDQTKEKSRPSAKTSPPSADNDSQTPPAVGVPENDDYDELLSVNEVQERQIQLHQTSIRQLKSQLVSRTQTLQPPRDGESQTESQREQTLDYGLPGSFAHVSRLQDDRVYLECLLDITRVDSNEAKALFRAQCLTEKCLPWLLARLPEILCRATDERATLLHNYISTVVTFIAPERFARAALFIIACFAKDFVVESRADLTGIGISSTESLSRGLWQYGSKEAGTLGLGLDESQARKLHTLIRALRSVRIHDFSGGHLVPVAEIEMMDWTWTWCISESGIKAKFTYRVMACSFPSMTASTAVVLVRPNSNEHLPSFSPQDPNLLIYICKFYMPELSGVLSQ</sequence>
<accession>A0A2J6PS83</accession>
<feature type="region of interest" description="Disordered" evidence="1">
    <location>
        <begin position="1"/>
        <end position="46"/>
    </location>
</feature>